<dbReference type="OrthoDB" id="288613at2"/>
<evidence type="ECO:0000313" key="4">
    <source>
        <dbReference type="Proteomes" id="UP000007434"/>
    </source>
</evidence>
<keyword evidence="1" id="KW-0472">Membrane</keyword>
<accession>E4RNE8</accession>
<dbReference type="Proteomes" id="UP000007434">
    <property type="component" value="Chromosome"/>
</dbReference>
<keyword evidence="1" id="KW-0812">Transmembrane</keyword>
<sequence>MELYLSVLMGIGLSAASGFKLFVPLLIISLASLSGHLELSSGFEWIGTYPAFIIFLTATVLEIAAYFIPGIDNLLDTLEGPAAFVAGTIITAAFIGEMSPYLRITLSIIAGGGTASAVQFSTATARGGSTLTTGGAANPFLNIFEIVFSVLISIFSLLYPILVIVLLIFMAYIFIKKFYPKIKQWRL</sequence>
<reference evidence="3 4" key="1">
    <citation type="submission" date="2010-11" db="EMBL/GenBank/DDBJ databases">
        <title>Complete sequence of Halanaerobium sp. sapolanicus.</title>
        <authorList>
            <consortium name="US DOE Joint Genome Institute"/>
            <person name="Lucas S."/>
            <person name="Copeland A."/>
            <person name="Lapidus A."/>
            <person name="Cheng J.-F."/>
            <person name="Bruce D."/>
            <person name="Goodwin L."/>
            <person name="Pitluck S."/>
            <person name="Davenport K."/>
            <person name="Detter J.C."/>
            <person name="Han C."/>
            <person name="Tapia R."/>
            <person name="Land M."/>
            <person name="Hauser L."/>
            <person name="Jeffries C."/>
            <person name="Kyrpides N."/>
            <person name="Ivanova N."/>
            <person name="Mikhailova N."/>
            <person name="Begemann M.B."/>
            <person name="Mormile M.R."/>
            <person name="Wall J.D."/>
            <person name="Elias D.A."/>
            <person name="Woyke T."/>
        </authorList>
    </citation>
    <scope>NUCLEOTIDE SEQUENCE [LARGE SCALE GENOMIC DNA]</scope>
    <source>
        <strain evidence="4">sapolanicus</strain>
    </source>
</reference>
<feature type="transmembrane region" description="Helical" evidence="1">
    <location>
        <begin position="80"/>
        <end position="97"/>
    </location>
</feature>
<feature type="domain" description="DUF4126" evidence="2">
    <location>
        <begin position="7"/>
        <end position="175"/>
    </location>
</feature>
<dbReference type="Pfam" id="PF13548">
    <property type="entry name" value="DUF4126"/>
    <property type="match status" value="1"/>
</dbReference>
<keyword evidence="4" id="KW-1185">Reference proteome</keyword>
<feature type="transmembrane region" description="Helical" evidence="1">
    <location>
        <begin position="104"/>
        <end position="126"/>
    </location>
</feature>
<evidence type="ECO:0000256" key="1">
    <source>
        <dbReference type="SAM" id="Phobius"/>
    </source>
</evidence>
<dbReference type="EMBL" id="CP002304">
    <property type="protein sequence ID" value="ADQ13616.1"/>
    <property type="molecule type" value="Genomic_DNA"/>
</dbReference>
<dbReference type="RefSeq" id="WP_013404722.1">
    <property type="nucleotide sequence ID" value="NC_014654.1"/>
</dbReference>
<dbReference type="HOGENOM" id="CLU_086377_1_1_9"/>
<name>E4RNE8_HALHG</name>
<protein>
    <recommendedName>
        <fullName evidence="2">DUF4126 domain-containing protein</fullName>
    </recommendedName>
</protein>
<evidence type="ECO:0000259" key="2">
    <source>
        <dbReference type="Pfam" id="PF13548"/>
    </source>
</evidence>
<proteinExistence type="predicted"/>
<dbReference type="eggNOG" id="ENOG5031U0Y">
    <property type="taxonomic scope" value="Bacteria"/>
</dbReference>
<gene>
    <name evidence="3" type="ordered locus">Halsa_0126</name>
</gene>
<organism evidence="3 4">
    <name type="scientific">Halanaerobium hydrogeniformans</name>
    <name type="common">Halanaerobium sp. (strain sapolanicus)</name>
    <dbReference type="NCBI Taxonomy" id="656519"/>
    <lineage>
        <taxon>Bacteria</taxon>
        <taxon>Bacillati</taxon>
        <taxon>Bacillota</taxon>
        <taxon>Clostridia</taxon>
        <taxon>Halanaerobiales</taxon>
        <taxon>Halanaerobiaceae</taxon>
        <taxon>Halanaerobium</taxon>
    </lineage>
</organism>
<evidence type="ECO:0000313" key="3">
    <source>
        <dbReference type="EMBL" id="ADQ13616.1"/>
    </source>
</evidence>
<dbReference type="AlphaFoldDB" id="E4RNE8"/>
<dbReference type="KEGG" id="has:Halsa_0126"/>
<feature type="transmembrane region" description="Helical" evidence="1">
    <location>
        <begin position="146"/>
        <end position="175"/>
    </location>
</feature>
<reference evidence="3 4" key="2">
    <citation type="journal article" date="2011" name="J. Bacteriol.">
        <title>Complete Genome Sequence of the Haloalkaliphilic, Hydrogen Producing Halanaerobium hydrogenoformans.</title>
        <authorList>
            <person name="Brown S.D."/>
            <person name="Begemann M.B."/>
            <person name="Mormile M.R."/>
            <person name="Wall J.D."/>
            <person name="Han C.S."/>
            <person name="Goodwin L.A."/>
            <person name="Pitluck S."/>
            <person name="Land M.L."/>
            <person name="Hauser L.J."/>
            <person name="Elias D.A."/>
        </authorList>
    </citation>
    <scope>NUCLEOTIDE SEQUENCE [LARGE SCALE GENOMIC DNA]</scope>
    <source>
        <strain evidence="4">sapolanicus</strain>
    </source>
</reference>
<feature type="transmembrane region" description="Helical" evidence="1">
    <location>
        <begin position="6"/>
        <end position="33"/>
    </location>
</feature>
<dbReference type="InterPro" id="IPR025196">
    <property type="entry name" value="DUF4126"/>
</dbReference>
<dbReference type="STRING" id="656519.Halsa_0126"/>
<keyword evidence="1" id="KW-1133">Transmembrane helix</keyword>
<feature type="transmembrane region" description="Helical" evidence="1">
    <location>
        <begin position="45"/>
        <end position="68"/>
    </location>
</feature>